<dbReference type="EMBL" id="WTVS01000007">
    <property type="protein sequence ID" value="NMF96751.1"/>
    <property type="molecule type" value="Genomic_DNA"/>
</dbReference>
<evidence type="ECO:0000259" key="1">
    <source>
        <dbReference type="PROSITE" id="PS51677"/>
    </source>
</evidence>
<dbReference type="InterPro" id="IPR011330">
    <property type="entry name" value="Glyco_hydro/deAcase_b/a-brl"/>
</dbReference>
<sequence length="278" mass="31892">MGERIVNALTIDVEDYFQVSALAPHFPRAEWEQVPCRVERNVNLILQLLDDHDARATFFVLGWVAERYPELVRLIVAQGHEIASHGYEHERASAQPRDRFLADIALAKAVLEDIGGESVAGYRAPSFSIGKANPWAHDCIAEAGYAYSSSVYPVRHDHYGMPDAPRFPYRLESGLLEVPVTTMRWMGRNWPAGGGGYFRLLPYAVSRWQIAKVNRDDARAAMFYFHPWEIDPEQPRVSRASMKTRFRHYVNLERTEGRLRCLLRDFAWGRADRVFADL</sequence>
<dbReference type="InterPro" id="IPR014344">
    <property type="entry name" value="XrtA_polysacc_deacetyl"/>
</dbReference>
<dbReference type="Pfam" id="PF01522">
    <property type="entry name" value="Polysacc_deac_1"/>
    <property type="match status" value="1"/>
</dbReference>
<organism evidence="2 3">
    <name type="scientific">Aromatoleum toluolicum</name>
    <dbReference type="NCBI Taxonomy" id="90060"/>
    <lineage>
        <taxon>Bacteria</taxon>
        <taxon>Pseudomonadati</taxon>
        <taxon>Pseudomonadota</taxon>
        <taxon>Betaproteobacteria</taxon>
        <taxon>Rhodocyclales</taxon>
        <taxon>Rhodocyclaceae</taxon>
        <taxon>Aromatoleum</taxon>
    </lineage>
</organism>
<dbReference type="CDD" id="cd10941">
    <property type="entry name" value="CE4_PuuE_HpPgdA_like_2"/>
    <property type="match status" value="1"/>
</dbReference>
<accession>A0ABX1NBU3</accession>
<gene>
    <name evidence="2" type="ORF">GPA27_05050</name>
</gene>
<dbReference type="InterPro" id="IPR002509">
    <property type="entry name" value="NODB_dom"/>
</dbReference>
<keyword evidence="3" id="KW-1185">Reference proteome</keyword>
<dbReference type="RefSeq" id="WP_169138231.1">
    <property type="nucleotide sequence ID" value="NZ_WTVS01000007.1"/>
</dbReference>
<dbReference type="InterPro" id="IPR022560">
    <property type="entry name" value="DUF3473"/>
</dbReference>
<dbReference type="Pfam" id="PF11959">
    <property type="entry name" value="DUF3473"/>
    <property type="match status" value="1"/>
</dbReference>
<proteinExistence type="predicted"/>
<evidence type="ECO:0000313" key="2">
    <source>
        <dbReference type="EMBL" id="NMF96751.1"/>
    </source>
</evidence>
<evidence type="ECO:0000313" key="3">
    <source>
        <dbReference type="Proteomes" id="UP000634522"/>
    </source>
</evidence>
<dbReference type="PROSITE" id="PS51677">
    <property type="entry name" value="NODB"/>
    <property type="match status" value="1"/>
</dbReference>
<feature type="domain" description="NodB homology" evidence="1">
    <location>
        <begin position="20"/>
        <end position="278"/>
    </location>
</feature>
<comment type="caution">
    <text evidence="2">The sequence shown here is derived from an EMBL/GenBank/DDBJ whole genome shotgun (WGS) entry which is preliminary data.</text>
</comment>
<name>A0ABX1NBU3_9RHOO</name>
<dbReference type="PANTHER" id="PTHR47561:SF1">
    <property type="entry name" value="POLYSACCHARIDE DEACETYLASE FAMILY PROTEIN (AFU_ORTHOLOGUE AFUA_6G05030)"/>
    <property type="match status" value="1"/>
</dbReference>
<dbReference type="Proteomes" id="UP000634522">
    <property type="component" value="Unassembled WGS sequence"/>
</dbReference>
<dbReference type="SUPFAM" id="SSF88713">
    <property type="entry name" value="Glycoside hydrolase/deacetylase"/>
    <property type="match status" value="1"/>
</dbReference>
<dbReference type="PANTHER" id="PTHR47561">
    <property type="entry name" value="POLYSACCHARIDE DEACETYLASE FAMILY PROTEIN (AFU_ORTHOLOGUE AFUA_6G05030)"/>
    <property type="match status" value="1"/>
</dbReference>
<dbReference type="NCBIfam" id="TIGR03006">
    <property type="entry name" value="pepcterm_polyde"/>
    <property type="match status" value="1"/>
</dbReference>
<dbReference type="Gene3D" id="3.20.20.370">
    <property type="entry name" value="Glycoside hydrolase/deacetylase"/>
    <property type="match status" value="1"/>
</dbReference>
<reference evidence="2 3" key="1">
    <citation type="submission" date="2019-12" db="EMBL/GenBank/DDBJ databases">
        <title>Comparative genomics gives insights into the taxonomy of the Azoarcus-Aromatoleum group and reveals separate origins of nif in the plant-associated Azoarcus and non-plant-associated Aromatoleum sub-groups.</title>
        <authorList>
            <person name="Lafos M."/>
            <person name="Maluk M."/>
            <person name="Batista M."/>
            <person name="Junghare M."/>
            <person name="Carmona M."/>
            <person name="Faoro H."/>
            <person name="Cruz L.M."/>
            <person name="Battistoni F."/>
            <person name="De Souza E."/>
            <person name="Pedrosa F."/>
            <person name="Chen W.-M."/>
            <person name="Poole P.S."/>
            <person name="Dixon R.A."/>
            <person name="James E.K."/>
        </authorList>
    </citation>
    <scope>NUCLEOTIDE SEQUENCE [LARGE SCALE GENOMIC DNA]</scope>
    <source>
        <strain evidence="2 3">T</strain>
    </source>
</reference>
<protein>
    <submittedName>
        <fullName evidence="2">DUF3473 domain-containing protein</fullName>
    </submittedName>
</protein>
<dbReference type="InterPro" id="IPR045235">
    <property type="entry name" value="PuuE_HpPgdA-like"/>
</dbReference>